<reference evidence="1 2" key="1">
    <citation type="submission" date="2018-01" db="EMBL/GenBank/DDBJ databases">
        <title>Genome characterization of the sugarcane-associated fungus Trichoderma ghanense CCMA-1212 and their application in lignocelulose bioconversion.</title>
        <authorList>
            <person name="Steindorff A.S."/>
            <person name="Mendes T.D."/>
            <person name="Vilela E.S.D."/>
            <person name="Rodrigues D.S."/>
            <person name="Formighieri E.F."/>
            <person name="Melo I.S."/>
            <person name="Favaro L.C.L."/>
        </authorList>
    </citation>
    <scope>NUCLEOTIDE SEQUENCE [LARGE SCALE GENOMIC DNA]</scope>
    <source>
        <strain evidence="1 2">CCMA-1212</strain>
    </source>
</reference>
<name>A0ABY2H3I0_9HYPO</name>
<evidence type="ECO:0008006" key="3">
    <source>
        <dbReference type="Google" id="ProtNLM"/>
    </source>
</evidence>
<organism evidence="1 2">
    <name type="scientific">Trichoderma ghanense</name>
    <dbReference type="NCBI Taxonomy" id="65468"/>
    <lineage>
        <taxon>Eukaryota</taxon>
        <taxon>Fungi</taxon>
        <taxon>Dikarya</taxon>
        <taxon>Ascomycota</taxon>
        <taxon>Pezizomycotina</taxon>
        <taxon>Sordariomycetes</taxon>
        <taxon>Hypocreomycetidae</taxon>
        <taxon>Hypocreales</taxon>
        <taxon>Hypocreaceae</taxon>
        <taxon>Trichoderma</taxon>
    </lineage>
</organism>
<accession>A0ABY2H3I0</accession>
<comment type="caution">
    <text evidence="1">The sequence shown here is derived from an EMBL/GenBank/DDBJ whole genome shotgun (WGS) entry which is preliminary data.</text>
</comment>
<evidence type="ECO:0000313" key="2">
    <source>
        <dbReference type="Proteomes" id="UP001642720"/>
    </source>
</evidence>
<dbReference type="EMBL" id="PPTA01000007">
    <property type="protein sequence ID" value="TFB02321.1"/>
    <property type="molecule type" value="Genomic_DNA"/>
</dbReference>
<protein>
    <recommendedName>
        <fullName evidence="3">SSCRP protein</fullName>
    </recommendedName>
</protein>
<evidence type="ECO:0000313" key="1">
    <source>
        <dbReference type="EMBL" id="TFB02321.1"/>
    </source>
</evidence>
<dbReference type="Proteomes" id="UP001642720">
    <property type="component" value="Unassembled WGS sequence"/>
</dbReference>
<gene>
    <name evidence="1" type="ORF">CCMA1212_005644</name>
</gene>
<keyword evidence="2" id="KW-1185">Reference proteome</keyword>
<proteinExistence type="predicted"/>
<dbReference type="GeneID" id="300577348"/>
<dbReference type="RefSeq" id="XP_073558522.1">
    <property type="nucleotide sequence ID" value="XM_073702898.1"/>
</dbReference>
<sequence length="101" mass="10658">MSDVAVAVVFFNHILPLVRFELGACPVLAPAGPRAVADPLKLPAHQLCDSAAPAGNIIGCRTHRPLKRPMASGPCGNALKWTGPQQLRLAVLICAQPSSLW</sequence>